<sequence length="73" mass="8608">MRNSEMHKSESAMRWGLWIHIFWYVVANVAQVIVWWLVTPDIFFWPLWSILGWGIGLVAHIWAVRAVLSTRTA</sequence>
<keyword evidence="1" id="KW-1133">Transmembrane helix</keyword>
<protein>
    <submittedName>
        <fullName evidence="3">2TM domain-containing protein</fullName>
    </submittedName>
</protein>
<keyword evidence="1" id="KW-0812">Transmembrane</keyword>
<feature type="domain" description="2TM" evidence="2">
    <location>
        <begin position="14"/>
        <end position="64"/>
    </location>
</feature>
<evidence type="ECO:0000259" key="2">
    <source>
        <dbReference type="Pfam" id="PF13239"/>
    </source>
</evidence>
<evidence type="ECO:0000256" key="1">
    <source>
        <dbReference type="SAM" id="Phobius"/>
    </source>
</evidence>
<keyword evidence="4" id="KW-1185">Reference proteome</keyword>
<comment type="caution">
    <text evidence="3">The sequence shown here is derived from an EMBL/GenBank/DDBJ whole genome shotgun (WGS) entry which is preliminary data.</text>
</comment>
<gene>
    <name evidence="3" type="ORF">ACFY35_33410</name>
</gene>
<evidence type="ECO:0000313" key="3">
    <source>
        <dbReference type="EMBL" id="MFF5294362.1"/>
    </source>
</evidence>
<accession>A0ABW6WQB5</accession>
<organism evidence="3 4">
    <name type="scientific">Paractinoplanes globisporus</name>
    <dbReference type="NCBI Taxonomy" id="113565"/>
    <lineage>
        <taxon>Bacteria</taxon>
        <taxon>Bacillati</taxon>
        <taxon>Actinomycetota</taxon>
        <taxon>Actinomycetes</taxon>
        <taxon>Micromonosporales</taxon>
        <taxon>Micromonosporaceae</taxon>
        <taxon>Paractinoplanes</taxon>
    </lineage>
</organism>
<dbReference type="RefSeq" id="WP_026206377.1">
    <property type="nucleotide sequence ID" value="NZ_JBIAZU010000006.1"/>
</dbReference>
<keyword evidence="1" id="KW-0472">Membrane</keyword>
<name>A0ABW6WQB5_9ACTN</name>
<feature type="transmembrane region" description="Helical" evidence="1">
    <location>
        <begin position="44"/>
        <end position="68"/>
    </location>
</feature>
<reference evidence="3 4" key="1">
    <citation type="submission" date="2024-10" db="EMBL/GenBank/DDBJ databases">
        <title>The Natural Products Discovery Center: Release of the First 8490 Sequenced Strains for Exploring Actinobacteria Biosynthetic Diversity.</title>
        <authorList>
            <person name="Kalkreuter E."/>
            <person name="Kautsar S.A."/>
            <person name="Yang D."/>
            <person name="Bader C.D."/>
            <person name="Teijaro C.N."/>
            <person name="Fluegel L."/>
            <person name="Davis C.M."/>
            <person name="Simpson J.R."/>
            <person name="Lauterbach L."/>
            <person name="Steele A.D."/>
            <person name="Gui C."/>
            <person name="Meng S."/>
            <person name="Li G."/>
            <person name="Viehrig K."/>
            <person name="Ye F."/>
            <person name="Su P."/>
            <person name="Kiefer A.F."/>
            <person name="Nichols A."/>
            <person name="Cepeda A.J."/>
            <person name="Yan W."/>
            <person name="Fan B."/>
            <person name="Jiang Y."/>
            <person name="Adhikari A."/>
            <person name="Zheng C.-J."/>
            <person name="Schuster L."/>
            <person name="Cowan T.M."/>
            <person name="Smanski M.J."/>
            <person name="Chevrette M.G."/>
            <person name="De Carvalho L.P.S."/>
            <person name="Shen B."/>
        </authorList>
    </citation>
    <scope>NUCLEOTIDE SEQUENCE [LARGE SCALE GENOMIC DNA]</scope>
    <source>
        <strain evidence="3 4">NPDC000087</strain>
    </source>
</reference>
<dbReference type="Proteomes" id="UP001602245">
    <property type="component" value="Unassembled WGS sequence"/>
</dbReference>
<proteinExistence type="predicted"/>
<evidence type="ECO:0000313" key="4">
    <source>
        <dbReference type="Proteomes" id="UP001602245"/>
    </source>
</evidence>
<feature type="transmembrane region" description="Helical" evidence="1">
    <location>
        <begin position="21"/>
        <end position="38"/>
    </location>
</feature>
<dbReference type="Pfam" id="PF13239">
    <property type="entry name" value="2TM"/>
    <property type="match status" value="1"/>
</dbReference>
<dbReference type="InterPro" id="IPR025698">
    <property type="entry name" value="2TM_dom"/>
</dbReference>
<dbReference type="EMBL" id="JBIAZU010000006">
    <property type="protein sequence ID" value="MFF5294362.1"/>
    <property type="molecule type" value="Genomic_DNA"/>
</dbReference>